<protein>
    <submittedName>
        <fullName evidence="1">Uncharacterized protein</fullName>
    </submittedName>
</protein>
<dbReference type="EMBL" id="LR798463">
    <property type="protein sequence ID" value="CAB5238831.1"/>
    <property type="molecule type" value="Genomic_DNA"/>
</dbReference>
<evidence type="ECO:0000313" key="1">
    <source>
        <dbReference type="EMBL" id="CAB5238831.1"/>
    </source>
</evidence>
<proteinExistence type="predicted"/>
<accession>A0A6J7XQ47</accession>
<organism evidence="1">
    <name type="scientific">uncultured Caudovirales phage</name>
    <dbReference type="NCBI Taxonomy" id="2100421"/>
    <lineage>
        <taxon>Viruses</taxon>
        <taxon>Duplodnaviria</taxon>
        <taxon>Heunggongvirae</taxon>
        <taxon>Uroviricota</taxon>
        <taxon>Caudoviricetes</taxon>
        <taxon>Peduoviridae</taxon>
        <taxon>Maltschvirus</taxon>
        <taxon>Maltschvirus maltsch</taxon>
    </lineage>
</organism>
<name>A0A6J7XQ47_9CAUD</name>
<reference evidence="1" key="1">
    <citation type="submission" date="2020-05" db="EMBL/GenBank/DDBJ databases">
        <authorList>
            <person name="Chiriac C."/>
            <person name="Salcher M."/>
            <person name="Ghai R."/>
            <person name="Kavagutti S V."/>
        </authorList>
    </citation>
    <scope>NUCLEOTIDE SEQUENCE</scope>
</reference>
<gene>
    <name evidence="1" type="ORF">UFOVP230_20</name>
</gene>
<sequence>MRHIITHKIRCSNPRLSDEEVDPLELDDMQTQTSTVSNDGWLPWNNDDIVDIKKLINNKLPEKQRFVIEAFLAGQNNRDIHVSEKFYRYHLAKAIETIKQELKV</sequence>